<organism evidence="2 3">
    <name type="scientific">Bdellovibrio reynosensis</name>
    <dbReference type="NCBI Taxonomy" id="2835041"/>
    <lineage>
        <taxon>Bacteria</taxon>
        <taxon>Pseudomonadati</taxon>
        <taxon>Bdellovibrionota</taxon>
        <taxon>Bdellovibrionia</taxon>
        <taxon>Bdellovibrionales</taxon>
        <taxon>Pseudobdellovibrionaceae</taxon>
        <taxon>Bdellovibrio</taxon>
    </lineage>
</organism>
<dbReference type="Proteomes" id="UP000830116">
    <property type="component" value="Chromosome"/>
</dbReference>
<dbReference type="Pfam" id="PF03781">
    <property type="entry name" value="FGE-sulfatase"/>
    <property type="match status" value="1"/>
</dbReference>
<feature type="domain" description="Sulfatase-modifying factor enzyme-like" evidence="1">
    <location>
        <begin position="25"/>
        <end position="154"/>
    </location>
</feature>
<evidence type="ECO:0000259" key="1">
    <source>
        <dbReference type="Pfam" id="PF03781"/>
    </source>
</evidence>
<dbReference type="SUPFAM" id="SSF56436">
    <property type="entry name" value="C-type lectin-like"/>
    <property type="match status" value="1"/>
</dbReference>
<reference evidence="2" key="1">
    <citation type="submission" date="2022-03" db="EMBL/GenBank/DDBJ databases">
        <title>Genome Identification and Characterization of new species Bdellovibrio reynosense LBG001 sp. nov. from a Mexico soil sample.</title>
        <authorList>
            <person name="Camilli A."/>
            <person name="Ajao Y."/>
            <person name="Guo X."/>
        </authorList>
    </citation>
    <scope>NUCLEOTIDE SEQUENCE</scope>
    <source>
        <strain evidence="2">LBG001</strain>
    </source>
</reference>
<keyword evidence="3" id="KW-1185">Reference proteome</keyword>
<sequence>MKKSDSGLAVSTPNRKPWLADKTTAAAACANVGYRLPTNSEWNAVALEIFSTTANWDTKKETLITGYYSGWEEPIEVTDESDPYNGVGQQKGSEKRTFTLASGKIIWDFGGNAWEWVSDTIYGNSYTPDLSSNYARTYHNNNWDMAPGSKQLFDFTGMTSVDKKDVYMGQFFGGSTGKVIRGGAVCMHGKGFTGIFAANIGDITANEMQAPASWSLNTNNVGFRCVVPVQK</sequence>
<dbReference type="InterPro" id="IPR005532">
    <property type="entry name" value="SUMF_dom"/>
</dbReference>
<protein>
    <submittedName>
        <fullName evidence="2">Formylglycine-generating enzyme family protein</fullName>
    </submittedName>
</protein>
<name>A0ABY4CDD7_9BACT</name>
<gene>
    <name evidence="2" type="ORF">MNR06_13985</name>
</gene>
<dbReference type="InterPro" id="IPR042095">
    <property type="entry name" value="SUMF_sf"/>
</dbReference>
<dbReference type="InterPro" id="IPR016187">
    <property type="entry name" value="CTDL_fold"/>
</dbReference>
<evidence type="ECO:0000313" key="2">
    <source>
        <dbReference type="EMBL" id="UOF02991.1"/>
    </source>
</evidence>
<dbReference type="Gene3D" id="3.90.1580.10">
    <property type="entry name" value="paralog of FGE (formylglycine-generating enzyme)"/>
    <property type="match status" value="1"/>
</dbReference>
<accession>A0ABY4CDD7</accession>
<proteinExistence type="predicted"/>
<evidence type="ECO:0000313" key="3">
    <source>
        <dbReference type="Proteomes" id="UP000830116"/>
    </source>
</evidence>
<dbReference type="EMBL" id="CP093442">
    <property type="protein sequence ID" value="UOF02991.1"/>
    <property type="molecule type" value="Genomic_DNA"/>
</dbReference>
<dbReference type="RefSeq" id="WP_243540807.1">
    <property type="nucleotide sequence ID" value="NZ_CP093442.1"/>
</dbReference>